<name>A0A8E1UQZ9_9BACT</name>
<reference evidence="1 2" key="1">
    <citation type="submission" date="2015-06" db="EMBL/GenBank/DDBJ databases">
        <title>Prevotella sp. 109, sp. nov., a novel member of the family Prevotellaceae isolated from human faeces.</title>
        <authorList>
            <person name="Shkoporov A.N."/>
            <person name="Chaplin A.V."/>
            <person name="Kafarskaia L.I."/>
            <person name="Efimov B.A."/>
        </authorList>
    </citation>
    <scope>NUCLEOTIDE SEQUENCE [LARGE SCALE GENOMIC DNA]</scope>
    <source>
        <strain evidence="1 2">109</strain>
    </source>
</reference>
<protein>
    <recommendedName>
        <fullName evidence="3">DUF3256 family protein</fullName>
    </recommendedName>
</protein>
<evidence type="ECO:0000313" key="2">
    <source>
        <dbReference type="Proteomes" id="UP000036951"/>
    </source>
</evidence>
<dbReference type="Pfam" id="PF11644">
    <property type="entry name" value="DUF3256"/>
    <property type="match status" value="1"/>
</dbReference>
<accession>A0A8E1UQZ9</accession>
<comment type="caution">
    <text evidence="1">The sequence shown here is derived from an EMBL/GenBank/DDBJ whole genome shotgun (WGS) entry which is preliminary data.</text>
</comment>
<gene>
    <name evidence="1" type="ORF">ACU52_07360</name>
</gene>
<keyword evidence="2" id="KW-1185">Reference proteome</keyword>
<proteinExistence type="predicted"/>
<organism evidence="1 2">
    <name type="scientific">Xylanibacter rarus</name>
    <dbReference type="NCBI Taxonomy" id="1676614"/>
    <lineage>
        <taxon>Bacteria</taxon>
        <taxon>Pseudomonadati</taxon>
        <taxon>Bacteroidota</taxon>
        <taxon>Bacteroidia</taxon>
        <taxon>Bacteroidales</taxon>
        <taxon>Prevotellaceae</taxon>
        <taxon>Xylanibacter</taxon>
    </lineage>
</organism>
<evidence type="ECO:0008006" key="3">
    <source>
        <dbReference type="Google" id="ProtNLM"/>
    </source>
</evidence>
<dbReference type="SUPFAM" id="SSF160925">
    <property type="entry name" value="PG1388-like"/>
    <property type="match status" value="1"/>
</dbReference>
<dbReference type="Proteomes" id="UP000036951">
    <property type="component" value="Unassembled WGS sequence"/>
</dbReference>
<dbReference type="EMBL" id="LFQU01000012">
    <property type="protein sequence ID" value="KOO68494.1"/>
    <property type="molecule type" value="Genomic_DNA"/>
</dbReference>
<sequence length="198" mass="22599">MGQISIKEVIGNIPDEILPYITNDQKEELLKFTGSKDSVKVKNTFNGATSIDTISFDYAKINMNKTTEMQLKLLRGNDSTQILCVIKTIKSPLKESTVKFYSTEWQAINSTFGLPVDNDEDTILSMFTQKPDSMPEDKFKNLYNCIEPVMLAAQWDEKSNCITFNLSIPFIQKDNNNEINAIIKKISFKWNGQNFKKC</sequence>
<evidence type="ECO:0000313" key="1">
    <source>
        <dbReference type="EMBL" id="KOO68494.1"/>
    </source>
</evidence>
<dbReference type="AlphaFoldDB" id="A0A8E1UQZ9"/>
<dbReference type="InterPro" id="IPR021670">
    <property type="entry name" value="DUF3256"/>
</dbReference>